<dbReference type="CDD" id="cd07035">
    <property type="entry name" value="TPP_PYR_POX_like"/>
    <property type="match status" value="1"/>
</dbReference>
<dbReference type="GO" id="GO:0050660">
    <property type="term" value="F:flavin adenine dinucleotide binding"/>
    <property type="evidence" value="ECO:0007669"/>
    <property type="project" value="TreeGrafter"/>
</dbReference>
<dbReference type="InterPro" id="IPR045229">
    <property type="entry name" value="TPP_enz"/>
</dbReference>
<feature type="non-terminal residue" evidence="5">
    <location>
        <position position="1"/>
    </location>
</feature>
<reference evidence="5" key="1">
    <citation type="journal article" date="2011" name="Genome Biol.">
        <title>The draft genome of the carcinogenic human liver fluke Clonorchis sinensis.</title>
        <authorList>
            <person name="Wang X."/>
            <person name="Chen W."/>
            <person name="Huang Y."/>
            <person name="Sun J."/>
            <person name="Men J."/>
            <person name="Liu H."/>
            <person name="Luo F."/>
            <person name="Guo L."/>
            <person name="Lv X."/>
            <person name="Deng C."/>
            <person name="Zhou C."/>
            <person name="Fan Y."/>
            <person name="Li X."/>
            <person name="Huang L."/>
            <person name="Hu Y."/>
            <person name="Liang C."/>
            <person name="Hu X."/>
            <person name="Xu J."/>
            <person name="Yu X."/>
        </authorList>
    </citation>
    <scope>NUCLEOTIDE SEQUENCE [LARGE SCALE GENOMIC DNA]</scope>
    <source>
        <strain evidence="5">Henan</strain>
    </source>
</reference>
<comment type="cofactor">
    <cofactor evidence="1">
        <name>thiamine diphosphate</name>
        <dbReference type="ChEBI" id="CHEBI:58937"/>
    </cofactor>
</comment>
<dbReference type="GO" id="GO:0005948">
    <property type="term" value="C:acetolactate synthase complex"/>
    <property type="evidence" value="ECO:0007669"/>
    <property type="project" value="TreeGrafter"/>
</dbReference>
<dbReference type="AlphaFoldDB" id="G7YG26"/>
<dbReference type="GO" id="GO:0009099">
    <property type="term" value="P:L-valine biosynthetic process"/>
    <property type="evidence" value="ECO:0007669"/>
    <property type="project" value="TreeGrafter"/>
</dbReference>
<dbReference type="GO" id="GO:0009097">
    <property type="term" value="P:isoleucine biosynthetic process"/>
    <property type="evidence" value="ECO:0007669"/>
    <property type="project" value="TreeGrafter"/>
</dbReference>
<evidence type="ECO:0000313" key="5">
    <source>
        <dbReference type="EMBL" id="GAA51909.1"/>
    </source>
</evidence>
<evidence type="ECO:0000256" key="3">
    <source>
        <dbReference type="SAM" id="MobiDB-lite"/>
    </source>
</evidence>
<dbReference type="Pfam" id="PF02776">
    <property type="entry name" value="TPP_enzyme_N"/>
    <property type="match status" value="1"/>
</dbReference>
<evidence type="ECO:0000256" key="1">
    <source>
        <dbReference type="ARBA" id="ARBA00001964"/>
    </source>
</evidence>
<name>G7YG26_CLOSI</name>
<dbReference type="Gene3D" id="3.40.50.970">
    <property type="match status" value="1"/>
</dbReference>
<proteinExistence type="inferred from homology"/>
<accession>G7YG26</accession>
<gene>
    <name evidence="5" type="ORF">CLF_107000</name>
</gene>
<organism evidence="5 6">
    <name type="scientific">Clonorchis sinensis</name>
    <name type="common">Chinese liver fluke</name>
    <dbReference type="NCBI Taxonomy" id="79923"/>
    <lineage>
        <taxon>Eukaryota</taxon>
        <taxon>Metazoa</taxon>
        <taxon>Spiralia</taxon>
        <taxon>Lophotrochozoa</taxon>
        <taxon>Platyhelminthes</taxon>
        <taxon>Trematoda</taxon>
        <taxon>Digenea</taxon>
        <taxon>Opisthorchiida</taxon>
        <taxon>Opisthorchiata</taxon>
        <taxon>Opisthorchiidae</taxon>
        <taxon>Clonorchis</taxon>
    </lineage>
</organism>
<dbReference type="EMBL" id="DF143215">
    <property type="protein sequence ID" value="GAA51909.1"/>
    <property type="molecule type" value="Genomic_DNA"/>
</dbReference>
<dbReference type="PANTHER" id="PTHR18968:SF166">
    <property type="entry name" value="2-HYDROXYACYL-COA LYASE 2"/>
    <property type="match status" value="1"/>
</dbReference>
<feature type="compositionally biased region" description="Polar residues" evidence="3">
    <location>
        <begin position="301"/>
        <end position="312"/>
    </location>
</feature>
<reference key="2">
    <citation type="submission" date="2011-10" db="EMBL/GenBank/DDBJ databases">
        <title>The genome and transcriptome sequence of Clonorchis sinensis provide insights into the carcinogenic liver fluke.</title>
        <authorList>
            <person name="Wang X."/>
            <person name="Huang Y."/>
            <person name="Chen W."/>
            <person name="Liu H."/>
            <person name="Guo L."/>
            <person name="Chen Y."/>
            <person name="Luo F."/>
            <person name="Zhou W."/>
            <person name="Sun J."/>
            <person name="Mao Q."/>
            <person name="Liang P."/>
            <person name="Zhou C."/>
            <person name="Tian Y."/>
            <person name="Men J."/>
            <person name="Lv X."/>
            <person name="Huang L."/>
            <person name="Zhou J."/>
            <person name="Hu Y."/>
            <person name="Li R."/>
            <person name="Zhang F."/>
            <person name="Lei H."/>
            <person name="Li X."/>
            <person name="Hu X."/>
            <person name="Liang C."/>
            <person name="Xu J."/>
            <person name="Wu Z."/>
            <person name="Yu X."/>
        </authorList>
    </citation>
    <scope>NUCLEOTIDE SEQUENCE</scope>
    <source>
        <strain>Henan</strain>
    </source>
</reference>
<feature type="region of interest" description="Disordered" evidence="3">
    <location>
        <begin position="299"/>
        <end position="337"/>
    </location>
</feature>
<keyword evidence="6" id="KW-1185">Reference proteome</keyword>
<dbReference type="PANTHER" id="PTHR18968">
    <property type="entry name" value="THIAMINE PYROPHOSPHATE ENZYMES"/>
    <property type="match status" value="1"/>
</dbReference>
<sequence>LDQNSSHHGGELVADVLRAHGVPFIFTLCGGHISPILVAAELRKIRVIDVRHEATAVFAADAVSRLSGKVGVAVVTAGPGLTNTVTAVKNAQMAESPVVLLAGAAAGLLRGRGSLQDIDQISLFRTLCKWSGRVSRVKDIVPLLCKAFCEAQSGTPGPVLVELPIDTLYPYKLVRQHFRITDSAKSLSQRFTNCKFRLFWSAGRSKQPKRFKQTTNRPLQLHSRGGIIGIKHILTINSQVETVIIKNARTAKQTPLLVVKRSEALLSNDSQNPYACFHLVLLVLRNIVPGRLEYNHGPMQLPTTISKEQQGNGNPGARLKPKGIQYIPKQGTTSDIS</sequence>
<evidence type="ECO:0000259" key="4">
    <source>
        <dbReference type="Pfam" id="PF02776"/>
    </source>
</evidence>
<dbReference type="GO" id="GO:0003984">
    <property type="term" value="F:acetolactate synthase activity"/>
    <property type="evidence" value="ECO:0007669"/>
    <property type="project" value="TreeGrafter"/>
</dbReference>
<dbReference type="Proteomes" id="UP000008909">
    <property type="component" value="Unassembled WGS sequence"/>
</dbReference>
<evidence type="ECO:0000313" key="6">
    <source>
        <dbReference type="Proteomes" id="UP000008909"/>
    </source>
</evidence>
<feature type="domain" description="Thiamine pyrophosphate enzyme N-terminal TPP-binding" evidence="4">
    <location>
        <begin position="8"/>
        <end position="122"/>
    </location>
</feature>
<dbReference type="SUPFAM" id="SSF52518">
    <property type="entry name" value="Thiamin diphosphate-binding fold (THDP-binding)"/>
    <property type="match status" value="1"/>
</dbReference>
<dbReference type="InterPro" id="IPR012001">
    <property type="entry name" value="Thiamin_PyroP_enz_TPP-bd_dom"/>
</dbReference>
<comment type="similarity">
    <text evidence="2">Belongs to the TPP enzyme family.</text>
</comment>
<protein>
    <submittedName>
        <fullName evidence="5">Acetolactate synthase-like protein</fullName>
    </submittedName>
</protein>
<dbReference type="InterPro" id="IPR029061">
    <property type="entry name" value="THDP-binding"/>
</dbReference>
<dbReference type="GO" id="GO:0030976">
    <property type="term" value="F:thiamine pyrophosphate binding"/>
    <property type="evidence" value="ECO:0007669"/>
    <property type="project" value="InterPro"/>
</dbReference>
<dbReference type="FunFam" id="3.40.50.970:FF:000007">
    <property type="entry name" value="Acetolactate synthase"/>
    <property type="match status" value="1"/>
</dbReference>
<evidence type="ECO:0000256" key="2">
    <source>
        <dbReference type="ARBA" id="ARBA00007812"/>
    </source>
</evidence>